<dbReference type="InterPro" id="IPR014721">
    <property type="entry name" value="Ribsml_uS5_D2-typ_fold_subgr"/>
</dbReference>
<dbReference type="Proteomes" id="UP000265520">
    <property type="component" value="Unassembled WGS sequence"/>
</dbReference>
<dbReference type="SUPFAM" id="SSF54211">
    <property type="entry name" value="Ribosomal protein S5 domain 2-like"/>
    <property type="match status" value="1"/>
</dbReference>
<name>A0A392PKV7_9FABA</name>
<dbReference type="AlphaFoldDB" id="A0A392PKV7"/>
<evidence type="ECO:0000313" key="2">
    <source>
        <dbReference type="Proteomes" id="UP000265520"/>
    </source>
</evidence>
<comment type="caution">
    <text evidence="1">The sequence shown here is derived from an EMBL/GenBank/DDBJ whole genome shotgun (WGS) entry which is preliminary data.</text>
</comment>
<sequence>CEDAYSDTILGYANSIRTVDGGTHIDGKGYYFKWRACERRFNMCCLSQGPKSRV</sequence>
<accession>A0A392PKV7</accession>
<dbReference type="EMBL" id="LXQA010084088">
    <property type="protein sequence ID" value="MCI12412.1"/>
    <property type="molecule type" value="Genomic_DNA"/>
</dbReference>
<proteinExistence type="predicted"/>
<reference evidence="1 2" key="1">
    <citation type="journal article" date="2018" name="Front. Plant Sci.">
        <title>Red Clover (Trifolium pratense) and Zigzag Clover (T. medium) - A Picture of Genomic Similarities and Differences.</title>
        <authorList>
            <person name="Dluhosova J."/>
            <person name="Istvanek J."/>
            <person name="Nedelnik J."/>
            <person name="Repkova J."/>
        </authorList>
    </citation>
    <scope>NUCLEOTIDE SEQUENCE [LARGE SCALE GENOMIC DNA]</scope>
    <source>
        <strain evidence="2">cv. 10/8</strain>
        <tissue evidence="1">Leaf</tissue>
    </source>
</reference>
<dbReference type="InterPro" id="IPR020568">
    <property type="entry name" value="Ribosomal_Su5_D2-typ_SF"/>
</dbReference>
<keyword evidence="2" id="KW-1185">Reference proteome</keyword>
<organism evidence="1 2">
    <name type="scientific">Trifolium medium</name>
    <dbReference type="NCBI Taxonomy" id="97028"/>
    <lineage>
        <taxon>Eukaryota</taxon>
        <taxon>Viridiplantae</taxon>
        <taxon>Streptophyta</taxon>
        <taxon>Embryophyta</taxon>
        <taxon>Tracheophyta</taxon>
        <taxon>Spermatophyta</taxon>
        <taxon>Magnoliopsida</taxon>
        <taxon>eudicotyledons</taxon>
        <taxon>Gunneridae</taxon>
        <taxon>Pentapetalae</taxon>
        <taxon>rosids</taxon>
        <taxon>fabids</taxon>
        <taxon>Fabales</taxon>
        <taxon>Fabaceae</taxon>
        <taxon>Papilionoideae</taxon>
        <taxon>50 kb inversion clade</taxon>
        <taxon>NPAAA clade</taxon>
        <taxon>Hologalegina</taxon>
        <taxon>IRL clade</taxon>
        <taxon>Trifolieae</taxon>
        <taxon>Trifolium</taxon>
    </lineage>
</organism>
<feature type="non-terminal residue" evidence="1">
    <location>
        <position position="1"/>
    </location>
</feature>
<protein>
    <submittedName>
        <fullName evidence="1">DNA gyrase subunit B</fullName>
    </submittedName>
</protein>
<dbReference type="Gene3D" id="3.30.230.10">
    <property type="match status" value="1"/>
</dbReference>
<evidence type="ECO:0000313" key="1">
    <source>
        <dbReference type="EMBL" id="MCI12412.1"/>
    </source>
</evidence>